<dbReference type="AlphaFoldDB" id="A0A923MF84"/>
<sequence>MKKKMTMWAPVAGWFAVAAVAVGFAFAMPRHAEGIGKVPPLAAKRLDQQQVQLPQQLPASRTLALVVFSKEQRAEVQSWIDGLRLQQGGIAWLKMPILSDPGDAARRTEIEQRYMARHASTADRTRLVPVFTDRDAFIRAVGLSGAEHASVLVLDRAGNVLARVEGAFDEDKAQALRETVLAQGD</sequence>
<accession>A0A923MF84</accession>
<proteinExistence type="predicted"/>
<gene>
    <name evidence="1" type="ORF">H8R02_27190</name>
</gene>
<reference evidence="1" key="1">
    <citation type="submission" date="2020-08" db="EMBL/GenBank/DDBJ databases">
        <title>Ramlibacter sp. GTP1 16S ribosomal RNA gene genome sequencing and assembly.</title>
        <authorList>
            <person name="Kang M."/>
        </authorList>
    </citation>
    <scope>NUCLEOTIDE SEQUENCE</scope>
    <source>
        <strain evidence="1">GTP1</strain>
    </source>
</reference>
<protein>
    <submittedName>
        <fullName evidence="1">Uncharacterized protein</fullName>
    </submittedName>
</protein>
<name>A0A923MF84_9BURK</name>
<organism evidence="1 2">
    <name type="scientific">Ramlibacter albus</name>
    <dbReference type="NCBI Taxonomy" id="2079448"/>
    <lineage>
        <taxon>Bacteria</taxon>
        <taxon>Pseudomonadati</taxon>
        <taxon>Pseudomonadota</taxon>
        <taxon>Betaproteobacteria</taxon>
        <taxon>Burkholderiales</taxon>
        <taxon>Comamonadaceae</taxon>
        <taxon>Ramlibacter</taxon>
    </lineage>
</organism>
<evidence type="ECO:0000313" key="2">
    <source>
        <dbReference type="Proteomes" id="UP000596827"/>
    </source>
</evidence>
<keyword evidence="2" id="KW-1185">Reference proteome</keyword>
<dbReference type="Proteomes" id="UP000596827">
    <property type="component" value="Unassembled WGS sequence"/>
</dbReference>
<evidence type="ECO:0000313" key="1">
    <source>
        <dbReference type="EMBL" id="MBC5768179.1"/>
    </source>
</evidence>
<dbReference type="EMBL" id="JACORU010000015">
    <property type="protein sequence ID" value="MBC5768179.1"/>
    <property type="molecule type" value="Genomic_DNA"/>
</dbReference>
<dbReference type="RefSeq" id="WP_187084677.1">
    <property type="nucleotide sequence ID" value="NZ_JACORU010000015.1"/>
</dbReference>
<comment type="caution">
    <text evidence="1">The sequence shown here is derived from an EMBL/GenBank/DDBJ whole genome shotgun (WGS) entry which is preliminary data.</text>
</comment>